<keyword evidence="2" id="KW-1133">Transmembrane helix</keyword>
<reference evidence="3 4" key="1">
    <citation type="submission" date="2017-04" db="EMBL/GenBank/DDBJ databases">
        <title>Comparative genome analysis of Subtercola boreus.</title>
        <authorList>
            <person name="Cho Y.-J."/>
            <person name="Cho A."/>
            <person name="Kim O.-S."/>
            <person name="Lee J.-I."/>
        </authorList>
    </citation>
    <scope>NUCLEOTIDE SEQUENCE [LARGE SCALE GENOMIC DNA]</scope>
    <source>
        <strain evidence="3 4">P27479</strain>
    </source>
</reference>
<proteinExistence type="predicted"/>
<comment type="caution">
    <text evidence="3">The sequence shown here is derived from an EMBL/GenBank/DDBJ whole genome shotgun (WGS) entry which is preliminary data.</text>
</comment>
<dbReference type="EMBL" id="NBXB01000037">
    <property type="protein sequence ID" value="RFA13147.1"/>
    <property type="molecule type" value="Genomic_DNA"/>
</dbReference>
<keyword evidence="2" id="KW-0472">Membrane</keyword>
<feature type="region of interest" description="Disordered" evidence="1">
    <location>
        <begin position="119"/>
        <end position="140"/>
    </location>
</feature>
<protein>
    <submittedName>
        <fullName evidence="3">Uncharacterized protein</fullName>
    </submittedName>
</protein>
<name>A0A3E0VWC7_9MICO</name>
<evidence type="ECO:0000256" key="2">
    <source>
        <dbReference type="SAM" id="Phobius"/>
    </source>
</evidence>
<gene>
    <name evidence="3" type="ORF">B7R22_14205</name>
</gene>
<evidence type="ECO:0000256" key="1">
    <source>
        <dbReference type="SAM" id="MobiDB-lite"/>
    </source>
</evidence>
<feature type="transmembrane region" description="Helical" evidence="2">
    <location>
        <begin position="86"/>
        <end position="108"/>
    </location>
</feature>
<accession>A0A3E0VWC7</accession>
<dbReference type="AlphaFoldDB" id="A0A3E0VWC7"/>
<dbReference type="RefSeq" id="WP_116412381.1">
    <property type="nucleotide sequence ID" value="NZ_NBXB01000037.1"/>
</dbReference>
<evidence type="ECO:0000313" key="4">
    <source>
        <dbReference type="Proteomes" id="UP000256541"/>
    </source>
</evidence>
<dbReference type="Proteomes" id="UP000256541">
    <property type="component" value="Unassembled WGS sequence"/>
</dbReference>
<keyword evidence="2" id="KW-0812">Transmembrane</keyword>
<dbReference type="OrthoDB" id="4315104at2"/>
<organism evidence="3 4">
    <name type="scientific">Subtercola boreus</name>
    <dbReference type="NCBI Taxonomy" id="120213"/>
    <lineage>
        <taxon>Bacteria</taxon>
        <taxon>Bacillati</taxon>
        <taxon>Actinomycetota</taxon>
        <taxon>Actinomycetes</taxon>
        <taxon>Micrococcales</taxon>
        <taxon>Microbacteriaceae</taxon>
        <taxon>Subtercola</taxon>
    </lineage>
</organism>
<sequence>MKAVPIVTIGTLLILRPLIGLVVLSTTADTTGADATVVSTGILPIRVAAVGGNHADLISGQAGTLTVPTLVDTSQYHLSSALNLSVIGWVILIAVCAIPLLWTIIVGLPADPEDNTALTTTPLLDGARRNETSPSSQRLL</sequence>
<evidence type="ECO:0000313" key="3">
    <source>
        <dbReference type="EMBL" id="RFA13147.1"/>
    </source>
</evidence>